<dbReference type="Pfam" id="PF19278">
    <property type="entry name" value="Hydant_A_C"/>
    <property type="match status" value="1"/>
</dbReference>
<dbReference type="EMBL" id="QAYG01000007">
    <property type="protein sequence ID" value="PTW59394.1"/>
    <property type="molecule type" value="Genomic_DNA"/>
</dbReference>
<reference evidence="4 5" key="1">
    <citation type="submission" date="2018-04" db="EMBL/GenBank/DDBJ databases">
        <title>Genomic Encyclopedia of Archaeal and Bacterial Type Strains, Phase II (KMG-II): from individual species to whole genera.</title>
        <authorList>
            <person name="Goeker M."/>
        </authorList>
    </citation>
    <scope>NUCLEOTIDE SEQUENCE [LARGE SCALE GENOMIC DNA]</scope>
    <source>
        <strain evidence="4 5">DSM 23382</strain>
    </source>
</reference>
<sequence length="683" mass="72745">MNIVGVDIGGTFTDLVGYVNGELVTSKTSTTPADPTLAIARSLDIARCAPSELDEILHGSTIAINTVLERKGARTALITTEGFRDVYAIGRSNRIEAFNLFFERPRPLVDRALTFEIPERMKADGSVLVPVDERALERTIAAIDAAGCEAVAVCLVHAYANPAHEKLIGAILRRRRPDLFVTLSHEILREYREYERTSTTVLNAFVGPRVDGYLGRLEGYLGGADFTGQVRIMRSNGGVMSLRHAREQPVTMMESGPVAGMIGAGRLASLLGLPRAVGFDMGGTTAKSSLIADGVPAIETGYVIGDRATGQPMQLPVVDIVEIGAGGGSIAWIDAQGGLHVGPQSVGADPGPACYGKGAGLAVVTDADLLLGRINPARYLGGDIQIDPPAARSAMRRAIAEPLGLSMMEAARGIVRIADAAMSLSVRSVSVHRGVDPRDTALIAFGGAGPLHAMSIARELSISQVVVPKLPGAFSAYGMLMASWRQDFVQTLIGRIGELDATQVEAVFAELAEAGREQLRRDRQGAGTADFRFYADLRYAGQEHAISIPVEAPHQLAGDHGDLRIRFDREHARRYAQSAPDETMEIVSLRLVVTAARDDTLAERWLSEPFVAEGDASAGLRDVVFDDPDTPIPTPVLWRPALKPGMCISGPAVIEEANSTTLIHPGDEAVVTDAGHLVVKVAV</sequence>
<gene>
    <name evidence="4" type="ORF">C8N35_107107</name>
</gene>
<protein>
    <submittedName>
        <fullName evidence="4">N-methylhydantoinase A</fullName>
    </submittedName>
</protein>
<organism evidence="4 5">
    <name type="scientific">Breoghania corrubedonensis</name>
    <dbReference type="NCBI Taxonomy" id="665038"/>
    <lineage>
        <taxon>Bacteria</taxon>
        <taxon>Pseudomonadati</taxon>
        <taxon>Pseudomonadota</taxon>
        <taxon>Alphaproteobacteria</taxon>
        <taxon>Hyphomicrobiales</taxon>
        <taxon>Stappiaceae</taxon>
        <taxon>Breoghania</taxon>
    </lineage>
</organism>
<dbReference type="InterPro" id="IPR008040">
    <property type="entry name" value="Hydant_A_N"/>
</dbReference>
<evidence type="ECO:0000313" key="5">
    <source>
        <dbReference type="Proteomes" id="UP000244081"/>
    </source>
</evidence>
<comment type="caution">
    <text evidence="4">The sequence shown here is derived from an EMBL/GenBank/DDBJ whole genome shotgun (WGS) entry which is preliminary data.</text>
</comment>
<dbReference type="InterPro" id="IPR043129">
    <property type="entry name" value="ATPase_NBD"/>
</dbReference>
<evidence type="ECO:0000259" key="2">
    <source>
        <dbReference type="Pfam" id="PF05378"/>
    </source>
</evidence>
<proteinExistence type="predicted"/>
<dbReference type="GO" id="GO:0005829">
    <property type="term" value="C:cytosol"/>
    <property type="evidence" value="ECO:0007669"/>
    <property type="project" value="TreeGrafter"/>
</dbReference>
<dbReference type="InterPro" id="IPR002821">
    <property type="entry name" value="Hydantoinase_A"/>
</dbReference>
<dbReference type="PANTHER" id="PTHR11365">
    <property type="entry name" value="5-OXOPROLINASE RELATED"/>
    <property type="match status" value="1"/>
</dbReference>
<evidence type="ECO:0000313" key="4">
    <source>
        <dbReference type="EMBL" id="PTW59394.1"/>
    </source>
</evidence>
<feature type="domain" description="Acetophenone carboxylase-like C-terminal" evidence="3">
    <location>
        <begin position="501"/>
        <end position="671"/>
    </location>
</feature>
<name>A0A2T5V6L0_9HYPH</name>
<dbReference type="RefSeq" id="WP_170122143.1">
    <property type="nucleotide sequence ID" value="NZ_QAYG01000007.1"/>
</dbReference>
<dbReference type="Proteomes" id="UP000244081">
    <property type="component" value="Unassembled WGS sequence"/>
</dbReference>
<feature type="domain" description="Hydantoinase A/oxoprolinase" evidence="1">
    <location>
        <begin position="196"/>
        <end position="487"/>
    </location>
</feature>
<dbReference type="Pfam" id="PF01968">
    <property type="entry name" value="Hydantoinase_A"/>
    <property type="match status" value="1"/>
</dbReference>
<evidence type="ECO:0000259" key="1">
    <source>
        <dbReference type="Pfam" id="PF01968"/>
    </source>
</evidence>
<feature type="domain" description="Hydantoinase/oxoprolinase N-terminal" evidence="2">
    <location>
        <begin position="4"/>
        <end position="174"/>
    </location>
</feature>
<dbReference type="GO" id="GO:0006749">
    <property type="term" value="P:glutathione metabolic process"/>
    <property type="evidence" value="ECO:0007669"/>
    <property type="project" value="TreeGrafter"/>
</dbReference>
<evidence type="ECO:0000259" key="3">
    <source>
        <dbReference type="Pfam" id="PF19278"/>
    </source>
</evidence>
<keyword evidence="5" id="KW-1185">Reference proteome</keyword>
<dbReference type="Pfam" id="PF05378">
    <property type="entry name" value="Hydant_A_N"/>
    <property type="match status" value="1"/>
</dbReference>
<dbReference type="PANTHER" id="PTHR11365:SF23">
    <property type="entry name" value="HYPOTHETICAL 5-OXOPROLINASE (EUROFUNG)-RELATED"/>
    <property type="match status" value="1"/>
</dbReference>
<dbReference type="SUPFAM" id="SSF53067">
    <property type="entry name" value="Actin-like ATPase domain"/>
    <property type="match status" value="1"/>
</dbReference>
<dbReference type="InterPro" id="IPR049517">
    <property type="entry name" value="ACX-like_C"/>
</dbReference>
<dbReference type="AlphaFoldDB" id="A0A2T5V6L0"/>
<dbReference type="GO" id="GO:0017168">
    <property type="term" value="F:5-oxoprolinase (ATP-hydrolyzing) activity"/>
    <property type="evidence" value="ECO:0007669"/>
    <property type="project" value="TreeGrafter"/>
</dbReference>
<dbReference type="InterPro" id="IPR045079">
    <property type="entry name" value="Oxoprolinase-like"/>
</dbReference>
<accession>A0A2T5V6L0</accession>